<feature type="chain" id="PRO_5040425205" description="PAN-3 domain-containing protein" evidence="1">
    <location>
        <begin position="21"/>
        <end position="263"/>
    </location>
</feature>
<evidence type="ECO:0008006" key="4">
    <source>
        <dbReference type="Google" id="ProtNLM"/>
    </source>
</evidence>
<accession>A0A9P1NBU6</accession>
<gene>
    <name evidence="2" type="ORF">CAMP_LOCUS17930</name>
</gene>
<name>A0A9P1NBU6_9PELO</name>
<dbReference type="EMBL" id="CANHGI010000006">
    <property type="protein sequence ID" value="CAI5455293.1"/>
    <property type="molecule type" value="Genomic_DNA"/>
</dbReference>
<comment type="caution">
    <text evidence="2">The sequence shown here is derived from an EMBL/GenBank/DDBJ whole genome shotgun (WGS) entry which is preliminary data.</text>
</comment>
<protein>
    <recommendedName>
        <fullName evidence="4">PAN-3 domain-containing protein</fullName>
    </recommendedName>
</protein>
<keyword evidence="1" id="KW-0732">Signal</keyword>
<dbReference type="AlphaFoldDB" id="A0A9P1NBU6"/>
<feature type="signal peptide" evidence="1">
    <location>
        <begin position="1"/>
        <end position="20"/>
    </location>
</feature>
<organism evidence="2 3">
    <name type="scientific">Caenorhabditis angaria</name>
    <dbReference type="NCBI Taxonomy" id="860376"/>
    <lineage>
        <taxon>Eukaryota</taxon>
        <taxon>Metazoa</taxon>
        <taxon>Ecdysozoa</taxon>
        <taxon>Nematoda</taxon>
        <taxon>Chromadorea</taxon>
        <taxon>Rhabditida</taxon>
        <taxon>Rhabditina</taxon>
        <taxon>Rhabditomorpha</taxon>
        <taxon>Rhabditoidea</taxon>
        <taxon>Rhabditidae</taxon>
        <taxon>Peloderinae</taxon>
        <taxon>Caenorhabditis</taxon>
    </lineage>
</organism>
<keyword evidence="3" id="KW-1185">Reference proteome</keyword>
<dbReference type="Proteomes" id="UP001152747">
    <property type="component" value="Unassembled WGS sequence"/>
</dbReference>
<evidence type="ECO:0000313" key="3">
    <source>
        <dbReference type="Proteomes" id="UP001152747"/>
    </source>
</evidence>
<reference evidence="2" key="1">
    <citation type="submission" date="2022-11" db="EMBL/GenBank/DDBJ databases">
        <authorList>
            <person name="Kikuchi T."/>
        </authorList>
    </citation>
    <scope>NUCLEOTIDE SEQUENCE</scope>
    <source>
        <strain evidence="2">PS1010</strain>
    </source>
</reference>
<evidence type="ECO:0000256" key="1">
    <source>
        <dbReference type="SAM" id="SignalP"/>
    </source>
</evidence>
<sequence length="263" mass="30044">MIILFFIFILQFSAISYGEAQYIVRKNECRDSSNENTYCIIQLEQTDGPLKAEFCTLFDSVSRTCKVTGKIYKEKKDWKIVRENENGTIIIQFEKNTTEKETIGLEKKRETRLRIIECSCTLNFKKVRRSAAVEELFGLKKYAKPSAILDEYPQKTLVIDGTSEIDKICGFLTLANPDKLISEQTASFISIKPFIIKSTHSTTSKNCWNLCKDNVFSTKKSCEAIALNAENSMKTADDCYLLSDIPSISNDTDQIFKIYEKCI</sequence>
<evidence type="ECO:0000313" key="2">
    <source>
        <dbReference type="EMBL" id="CAI5455293.1"/>
    </source>
</evidence>
<proteinExistence type="predicted"/>